<dbReference type="AlphaFoldDB" id="A0A479ZUN2"/>
<dbReference type="InterPro" id="IPR007055">
    <property type="entry name" value="BON_dom"/>
</dbReference>
<feature type="domain" description="BON" evidence="3">
    <location>
        <begin position="79"/>
        <end position="150"/>
    </location>
</feature>
<reference evidence="5" key="1">
    <citation type="submission" date="2019-02" db="EMBL/GenBank/DDBJ databases">
        <title>Draft genome sequence of Sphaerospermopsis reniformis NIES-1949.</title>
        <authorList>
            <person name="Yamaguchi H."/>
            <person name="Suzuki S."/>
            <person name="Kawachi M."/>
        </authorList>
    </citation>
    <scope>NUCLEOTIDE SEQUENCE [LARGE SCALE GENOMIC DNA]</scope>
    <source>
        <strain evidence="5">NIES-1949</strain>
    </source>
</reference>
<evidence type="ECO:0000313" key="5">
    <source>
        <dbReference type="Proteomes" id="UP000300142"/>
    </source>
</evidence>
<gene>
    <name evidence="4" type="ORF">SR1949_13290</name>
</gene>
<dbReference type="PROSITE" id="PS51257">
    <property type="entry name" value="PROKAR_LIPOPROTEIN"/>
    <property type="match status" value="1"/>
</dbReference>
<dbReference type="EMBL" id="BJCE01000030">
    <property type="protein sequence ID" value="GCL36227.1"/>
    <property type="molecule type" value="Genomic_DNA"/>
</dbReference>
<name>A0A479ZUN2_9CYAN</name>
<dbReference type="Proteomes" id="UP000300142">
    <property type="component" value="Unassembled WGS sequence"/>
</dbReference>
<proteinExistence type="predicted"/>
<evidence type="ECO:0000259" key="3">
    <source>
        <dbReference type="PROSITE" id="PS50914"/>
    </source>
</evidence>
<evidence type="ECO:0000256" key="2">
    <source>
        <dbReference type="SAM" id="SignalP"/>
    </source>
</evidence>
<feature type="chain" id="PRO_5019782041" evidence="2">
    <location>
        <begin position="24"/>
        <end position="153"/>
    </location>
</feature>
<accession>A0A479ZUN2</accession>
<organism evidence="4 5">
    <name type="scientific">Sphaerospermopsis reniformis</name>
    <dbReference type="NCBI Taxonomy" id="531300"/>
    <lineage>
        <taxon>Bacteria</taxon>
        <taxon>Bacillati</taxon>
        <taxon>Cyanobacteriota</taxon>
        <taxon>Cyanophyceae</taxon>
        <taxon>Nostocales</taxon>
        <taxon>Aphanizomenonaceae</taxon>
        <taxon>Sphaerospermopsis</taxon>
    </lineage>
</organism>
<feature type="compositionally biased region" description="Low complexity" evidence="1">
    <location>
        <begin position="30"/>
        <end position="39"/>
    </location>
</feature>
<dbReference type="PROSITE" id="PS50914">
    <property type="entry name" value="BON"/>
    <property type="match status" value="1"/>
</dbReference>
<feature type="compositionally biased region" description="Basic and acidic residues" evidence="1">
    <location>
        <begin position="45"/>
        <end position="59"/>
    </location>
</feature>
<protein>
    <submittedName>
        <fullName evidence="4">Transport-associated protein</fullName>
    </submittedName>
</protein>
<evidence type="ECO:0000256" key="1">
    <source>
        <dbReference type="SAM" id="MobiDB-lite"/>
    </source>
</evidence>
<dbReference type="Pfam" id="PF04972">
    <property type="entry name" value="BON"/>
    <property type="match status" value="1"/>
</dbReference>
<feature type="region of interest" description="Disordered" evidence="1">
    <location>
        <begin position="27"/>
        <end position="64"/>
    </location>
</feature>
<comment type="caution">
    <text evidence="4">The sequence shown here is derived from an EMBL/GenBank/DDBJ whole genome shotgun (WGS) entry which is preliminary data.</text>
</comment>
<dbReference type="RefSeq" id="WP_137666804.1">
    <property type="nucleotide sequence ID" value="NZ_BJCE01000030.1"/>
</dbReference>
<evidence type="ECO:0000313" key="4">
    <source>
        <dbReference type="EMBL" id="GCL36227.1"/>
    </source>
</evidence>
<dbReference type="Gene3D" id="3.30.1340.30">
    <property type="match status" value="1"/>
</dbReference>
<keyword evidence="5" id="KW-1185">Reference proteome</keyword>
<feature type="signal peptide" evidence="2">
    <location>
        <begin position="1"/>
        <end position="23"/>
    </location>
</feature>
<sequence>MKKLTSFLIGSLLLFSAACDNTAKTTVTAPEPGEGEVPVSPAAETRQEAKEDAQSELRRRQLNADIRAREERNLLTTDRTERTAADLASEVRSKLEANIPGGALTVKATDDGTVTVSGTVNNQDQLAKIEPLAKEINGVRNVIVNATVAQPVR</sequence>
<keyword evidence="2" id="KW-0732">Signal</keyword>